<evidence type="ECO:0000259" key="1">
    <source>
        <dbReference type="Pfam" id="PF25298"/>
    </source>
</evidence>
<keyword evidence="3" id="KW-1185">Reference proteome</keyword>
<gene>
    <name evidence="2" type="ORF">EEDITHA_LOCUS20416</name>
</gene>
<dbReference type="Pfam" id="PF25298">
    <property type="entry name" value="Baculo_FP_2nd"/>
    <property type="match status" value="1"/>
</dbReference>
<feature type="domain" description="FP protein C-terminal" evidence="1">
    <location>
        <begin position="271"/>
        <end position="323"/>
    </location>
</feature>
<proteinExistence type="predicted"/>
<dbReference type="EMBL" id="CAKOGL010000029">
    <property type="protein sequence ID" value="CAH2106257.1"/>
    <property type="molecule type" value="Genomic_DNA"/>
</dbReference>
<dbReference type="Gene3D" id="3.30.70.1820">
    <property type="entry name" value="L1 transposable element, RRM domain"/>
    <property type="match status" value="1"/>
</dbReference>
<dbReference type="InterPro" id="IPR057251">
    <property type="entry name" value="FP_C"/>
</dbReference>
<sequence length="323" mass="37175">MIRSPNKQYGSESDIAGTAKSSALESNITLRKNERKRKHGEELTDMFQDFKDDIKGTLQTWKLEFEQELKNLNKLFVNDIKEELNKLSSNTNDLKREVAGISRDFSVIKEEFLSLRSSVEFTSTQYDDMNTKLSAFSNDIKKIKAMETELIEVRNQCRALQEILNINDQRDRLLNLEFVGVPETKEEDLHDLTMKIAQAANVTINSCDIIQANRVSPRVKMQGRTRTIVVKFRSRLIKDNIFSGARKNRITTKTLDIPGNPVPVFVNEHLTPYNKTLLKKLKAVAKDKAIQYVWTKNGRIYSRKNNLSPAVHIQTEEDIVKLK</sequence>
<dbReference type="Proteomes" id="UP001153954">
    <property type="component" value="Unassembled WGS sequence"/>
</dbReference>
<name>A0AAU9V4N2_EUPED</name>
<accession>A0AAU9V4N2</accession>
<organism evidence="2 3">
    <name type="scientific">Euphydryas editha</name>
    <name type="common">Edith's checkerspot</name>
    <dbReference type="NCBI Taxonomy" id="104508"/>
    <lineage>
        <taxon>Eukaryota</taxon>
        <taxon>Metazoa</taxon>
        <taxon>Ecdysozoa</taxon>
        <taxon>Arthropoda</taxon>
        <taxon>Hexapoda</taxon>
        <taxon>Insecta</taxon>
        <taxon>Pterygota</taxon>
        <taxon>Neoptera</taxon>
        <taxon>Endopterygota</taxon>
        <taxon>Lepidoptera</taxon>
        <taxon>Glossata</taxon>
        <taxon>Ditrysia</taxon>
        <taxon>Papilionoidea</taxon>
        <taxon>Nymphalidae</taxon>
        <taxon>Nymphalinae</taxon>
        <taxon>Euphydryas</taxon>
    </lineage>
</organism>
<evidence type="ECO:0000313" key="3">
    <source>
        <dbReference type="Proteomes" id="UP001153954"/>
    </source>
</evidence>
<evidence type="ECO:0000313" key="2">
    <source>
        <dbReference type="EMBL" id="CAH2106257.1"/>
    </source>
</evidence>
<dbReference type="AlphaFoldDB" id="A0AAU9V4N2"/>
<comment type="caution">
    <text evidence="2">The sequence shown here is derived from an EMBL/GenBank/DDBJ whole genome shotgun (WGS) entry which is preliminary data.</text>
</comment>
<reference evidence="2" key="1">
    <citation type="submission" date="2022-03" db="EMBL/GenBank/DDBJ databases">
        <authorList>
            <person name="Tunstrom K."/>
        </authorList>
    </citation>
    <scope>NUCLEOTIDE SEQUENCE</scope>
</reference>
<protein>
    <recommendedName>
        <fullName evidence="1">FP protein C-terminal domain-containing protein</fullName>
    </recommendedName>
</protein>